<name>A0A1H2L821_9ACTN</name>
<accession>A0A1H2L821</accession>
<evidence type="ECO:0000313" key="2">
    <source>
        <dbReference type="Proteomes" id="UP000182977"/>
    </source>
</evidence>
<sequence>MQPAHPNGARVADKVSVLLGIGNVNNTARHIPLTHQQDFGSNQRG</sequence>
<evidence type="ECO:0000313" key="1">
    <source>
        <dbReference type="EMBL" id="SDU77153.1"/>
    </source>
</evidence>
<dbReference type="Proteomes" id="UP000182977">
    <property type="component" value="Chromosome I"/>
</dbReference>
<dbReference type="EMBL" id="LT629791">
    <property type="protein sequence ID" value="SDU77153.1"/>
    <property type="molecule type" value="Genomic_DNA"/>
</dbReference>
<proteinExistence type="predicted"/>
<reference evidence="2" key="1">
    <citation type="submission" date="2016-10" db="EMBL/GenBank/DDBJ databases">
        <authorList>
            <person name="Varghese N."/>
            <person name="Submissions S."/>
        </authorList>
    </citation>
    <scope>NUCLEOTIDE SEQUENCE [LARGE SCALE GENOMIC DNA]</scope>
    <source>
        <strain evidence="2">DSM 45079</strain>
    </source>
</reference>
<gene>
    <name evidence="1" type="ORF">SAMN04488563_5436</name>
</gene>
<dbReference type="AlphaFoldDB" id="A0A1H2L821"/>
<organism evidence="1 2">
    <name type="scientific">Jiangella alkaliphila</name>
    <dbReference type="NCBI Taxonomy" id="419479"/>
    <lineage>
        <taxon>Bacteria</taxon>
        <taxon>Bacillati</taxon>
        <taxon>Actinomycetota</taxon>
        <taxon>Actinomycetes</taxon>
        <taxon>Jiangellales</taxon>
        <taxon>Jiangellaceae</taxon>
        <taxon>Jiangella</taxon>
    </lineage>
</organism>
<keyword evidence="2" id="KW-1185">Reference proteome</keyword>
<protein>
    <submittedName>
        <fullName evidence="1">Uncharacterized protein</fullName>
    </submittedName>
</protein>